<comment type="similarity">
    <text evidence="1 5">Belongs to the GPN-loop GTPase family.</text>
</comment>
<comment type="function">
    <text evidence="5">Small GTPase required for proper localization of RNA polymerase II and III (RNAPII and RNAPIII). May act at an RNAP assembly step prior to nuclear import.</text>
</comment>
<name>A0A1E5R852_9ASCO</name>
<dbReference type="Pfam" id="PF03029">
    <property type="entry name" value="ATP_bind_1"/>
    <property type="match status" value="1"/>
</dbReference>
<evidence type="ECO:0000313" key="7">
    <source>
        <dbReference type="EMBL" id="OEJ83089.1"/>
    </source>
</evidence>
<dbReference type="GO" id="GO:0005737">
    <property type="term" value="C:cytoplasm"/>
    <property type="evidence" value="ECO:0007669"/>
    <property type="project" value="TreeGrafter"/>
</dbReference>
<dbReference type="InterPro" id="IPR027417">
    <property type="entry name" value="P-loop_NTPase"/>
</dbReference>
<feature type="region of interest" description="Disordered" evidence="6">
    <location>
        <begin position="312"/>
        <end position="354"/>
    </location>
</feature>
<organism evidence="7 8">
    <name type="scientific">Hanseniaspora osmophila</name>
    <dbReference type="NCBI Taxonomy" id="56408"/>
    <lineage>
        <taxon>Eukaryota</taxon>
        <taxon>Fungi</taxon>
        <taxon>Dikarya</taxon>
        <taxon>Ascomycota</taxon>
        <taxon>Saccharomycotina</taxon>
        <taxon>Saccharomycetes</taxon>
        <taxon>Saccharomycodales</taxon>
        <taxon>Saccharomycodaceae</taxon>
        <taxon>Hanseniaspora</taxon>
    </lineage>
</organism>
<dbReference type="FunCoup" id="A0A1E5R852">
    <property type="interactions" value="1065"/>
</dbReference>
<dbReference type="GO" id="GO:0005525">
    <property type="term" value="F:GTP binding"/>
    <property type="evidence" value="ECO:0007669"/>
    <property type="project" value="UniProtKB-KW"/>
</dbReference>
<accession>A0A1E5R852</accession>
<dbReference type="Proteomes" id="UP000095728">
    <property type="component" value="Unassembled WGS sequence"/>
</dbReference>
<dbReference type="InParanoid" id="A0A1E5R852"/>
<reference evidence="8" key="1">
    <citation type="journal article" date="2016" name="Genome Announc.">
        <title>Genome sequences of three species of Hanseniaspora isolated from spontaneous wine fermentations.</title>
        <authorList>
            <person name="Sternes P.R."/>
            <person name="Lee D."/>
            <person name="Kutyna D.R."/>
            <person name="Borneman A.R."/>
        </authorList>
    </citation>
    <scope>NUCLEOTIDE SEQUENCE [LARGE SCALE GENOMIC DNA]</scope>
    <source>
        <strain evidence="8">AWRI3579</strain>
    </source>
</reference>
<evidence type="ECO:0000313" key="8">
    <source>
        <dbReference type="Proteomes" id="UP000095728"/>
    </source>
</evidence>
<dbReference type="GO" id="GO:0003924">
    <property type="term" value="F:GTPase activity"/>
    <property type="evidence" value="ECO:0007669"/>
    <property type="project" value="TreeGrafter"/>
</dbReference>
<dbReference type="OrthoDB" id="5839at2759"/>
<evidence type="ECO:0000256" key="5">
    <source>
        <dbReference type="RuleBase" id="RU365059"/>
    </source>
</evidence>
<keyword evidence="4 5" id="KW-0342">GTP-binding</keyword>
<dbReference type="PANTHER" id="PTHR21231:SF3">
    <property type="entry name" value="GPN-LOOP GTPASE 2"/>
    <property type="match status" value="1"/>
</dbReference>
<dbReference type="Gene3D" id="3.40.50.300">
    <property type="entry name" value="P-loop containing nucleotide triphosphate hydrolases"/>
    <property type="match status" value="1"/>
</dbReference>
<evidence type="ECO:0000256" key="3">
    <source>
        <dbReference type="ARBA" id="ARBA00022801"/>
    </source>
</evidence>
<feature type="compositionally biased region" description="Basic and acidic residues" evidence="6">
    <location>
        <begin position="312"/>
        <end position="330"/>
    </location>
</feature>
<dbReference type="EMBL" id="LPNM01000009">
    <property type="protein sequence ID" value="OEJ83089.1"/>
    <property type="molecule type" value="Genomic_DNA"/>
</dbReference>
<evidence type="ECO:0000256" key="1">
    <source>
        <dbReference type="ARBA" id="ARBA00005290"/>
    </source>
</evidence>
<keyword evidence="8" id="KW-1185">Reference proteome</keyword>
<dbReference type="PANTHER" id="PTHR21231">
    <property type="entry name" value="XPA-BINDING PROTEIN 1-RELATED"/>
    <property type="match status" value="1"/>
</dbReference>
<dbReference type="STRING" id="56408.A0A1E5R852"/>
<gene>
    <name evidence="7" type="ORF">AWRI3579_g3457</name>
</gene>
<dbReference type="InterPro" id="IPR004130">
    <property type="entry name" value="Gpn"/>
</dbReference>
<comment type="caution">
    <text evidence="7">The sequence shown here is derived from an EMBL/GenBank/DDBJ whole genome shotgun (WGS) entry which is preliminary data.</text>
</comment>
<keyword evidence="3 5" id="KW-0378">Hydrolase</keyword>
<dbReference type="InterPro" id="IPR030231">
    <property type="entry name" value="Gpn2"/>
</dbReference>
<protein>
    <recommendedName>
        <fullName evidence="5">GPN-loop GTPase 2</fullName>
    </recommendedName>
</protein>
<dbReference type="SUPFAM" id="SSF52540">
    <property type="entry name" value="P-loop containing nucleoside triphosphate hydrolases"/>
    <property type="match status" value="1"/>
</dbReference>
<proteinExistence type="inferred from homology"/>
<dbReference type="FunFam" id="3.40.50.300:FF:000338">
    <property type="entry name" value="GPN-loop GTPase 2"/>
    <property type="match status" value="1"/>
</dbReference>
<sequence length="354" mass="40548">MPFGQIIIGPPGSGKSTYCFGCQQFFNAIGRNCSVINMDPANDSLQYECALDIRDFVTLEEIMSDQQLGPNGGLMYAFESIENSLDVFILQIKSLLKEQNSYLIFDCPGQVELFTHHGALFKIFKKLEKEMDLRLCVVNLIDSIYITNPSQYISIVLLALRSMLMMDLPQINVFSKIDMLSQYGNDLPFRLDYYTDVDDLSRLQPELEKESEIQGAGSVGKKLAKLTASISEIIQDFNLVSFEVLCIDDKQSMISLQTMIDKANGYVFGSAEITGDTVWSEASRQGIIHDLGIVDIQERWLDNKEEYEKEEERKRQEFLKEQEMHDKPVNVDEEDEWNRAMKEWERETGNKAEK</sequence>
<evidence type="ECO:0000256" key="2">
    <source>
        <dbReference type="ARBA" id="ARBA00022741"/>
    </source>
</evidence>
<feature type="compositionally biased region" description="Basic and acidic residues" evidence="6">
    <location>
        <begin position="337"/>
        <end position="354"/>
    </location>
</feature>
<keyword evidence="2 5" id="KW-0547">Nucleotide-binding</keyword>
<dbReference type="AlphaFoldDB" id="A0A1E5R852"/>
<evidence type="ECO:0000256" key="6">
    <source>
        <dbReference type="SAM" id="MobiDB-lite"/>
    </source>
</evidence>
<evidence type="ECO:0000256" key="4">
    <source>
        <dbReference type="ARBA" id="ARBA00023134"/>
    </source>
</evidence>
<dbReference type="CDD" id="cd17871">
    <property type="entry name" value="GPN2"/>
    <property type="match status" value="1"/>
</dbReference>
<comment type="subunit">
    <text evidence="5">Binds to RNA polymerase II (RNAPII).</text>
</comment>